<dbReference type="SUPFAM" id="SSF52540">
    <property type="entry name" value="P-loop containing nucleoside triphosphate hydrolases"/>
    <property type="match status" value="1"/>
</dbReference>
<organism evidence="5 6">
    <name type="scientific">Culter alburnus</name>
    <name type="common">Topmouth culter</name>
    <dbReference type="NCBI Taxonomy" id="194366"/>
    <lineage>
        <taxon>Eukaryota</taxon>
        <taxon>Metazoa</taxon>
        <taxon>Chordata</taxon>
        <taxon>Craniata</taxon>
        <taxon>Vertebrata</taxon>
        <taxon>Euteleostomi</taxon>
        <taxon>Actinopterygii</taxon>
        <taxon>Neopterygii</taxon>
        <taxon>Teleostei</taxon>
        <taxon>Ostariophysi</taxon>
        <taxon>Cypriniformes</taxon>
        <taxon>Xenocyprididae</taxon>
        <taxon>Xenocypridinae</taxon>
        <taxon>Culter</taxon>
    </lineage>
</organism>
<dbReference type="AlphaFoldDB" id="A0AAW2AF45"/>
<keyword evidence="2" id="KW-0547">Nucleotide-binding</keyword>
<dbReference type="PANTHER" id="PTHR32046">
    <property type="entry name" value="G DOMAIN-CONTAINING PROTEIN"/>
    <property type="match status" value="1"/>
</dbReference>
<dbReference type="GO" id="GO:0005525">
    <property type="term" value="F:GTP binding"/>
    <property type="evidence" value="ECO:0007669"/>
    <property type="project" value="InterPro"/>
</dbReference>
<gene>
    <name evidence="5" type="ORF">ABG768_024683</name>
</gene>
<dbReference type="Gene3D" id="3.40.50.300">
    <property type="entry name" value="P-loop containing nucleotide triphosphate hydrolases"/>
    <property type="match status" value="1"/>
</dbReference>
<dbReference type="PANTHER" id="PTHR32046:SF11">
    <property type="entry name" value="IMMUNE-ASSOCIATED NUCLEOTIDE-BINDING PROTEIN 10-LIKE"/>
    <property type="match status" value="1"/>
</dbReference>
<evidence type="ECO:0000256" key="1">
    <source>
        <dbReference type="ARBA" id="ARBA00008535"/>
    </source>
</evidence>
<dbReference type="FunFam" id="3.40.50.300:FF:003758">
    <property type="entry name" value="Zgc:171695"/>
    <property type="match status" value="1"/>
</dbReference>
<sequence>MVGETGAGKTTLINTMINYLLGVKFEDEEFYQITDEGGKGEEIVEEKEEEKCKDQSQSQTSKITVYEVFVEENPTSLTIIDTPGYGHTEGYDKDAEVAECLCRLFSDKDGIHYIDAVCFVMKAAQNRLTGKELYIFHSVQSLFGKDIKNNIVFLLTHSDGLPPTDALNAINKAEIPCRRDEDNEPVHFLFKNRQKVKRDKRYKQALKSAWEMGEESMNEFFTLLEEKNRKSVQMTLEVLKDRKQLEACISNLKDRISHKELKIKELTEIQESLRRNRHEIERCKAFVFTVNRVFKEKVPIENVSWRNRNATCCSVCEENCHEKGCWWVKDLSMCSVMKNGHCTVCTGKCHYKTHVKENKKYMIKENTYQMTLDELKQEYEHTGDRPERNKFDKTVYTNITNEKERNMKESENKTDIERKLNSDLENIKTEKTILLHDAYLTIMSLSKIALKADSALTLQHLDFLIPRLKEEGKDEWMKNLEDLRKTGEEQKNKGALHHVLNLVDKKRH</sequence>
<comment type="caution">
    <text evidence="5">The sequence shown here is derived from an EMBL/GenBank/DDBJ whole genome shotgun (WGS) entry which is preliminary data.</text>
</comment>
<feature type="domain" description="AIG1-type G" evidence="4">
    <location>
        <begin position="54"/>
        <end position="225"/>
    </location>
</feature>
<comment type="similarity">
    <text evidence="1">Belongs to the TRAFAC class TrmE-Era-EngA-EngB-Septin-like GTPase superfamily. AIG1/Toc34/Toc159-like paraseptin GTPase family. IAN subfamily.</text>
</comment>
<keyword evidence="6" id="KW-1185">Reference proteome</keyword>
<evidence type="ECO:0000313" key="6">
    <source>
        <dbReference type="Proteomes" id="UP001479290"/>
    </source>
</evidence>
<dbReference type="InterPro" id="IPR027417">
    <property type="entry name" value="P-loop_NTPase"/>
</dbReference>
<accession>A0AAW2AF45</accession>
<keyword evidence="3" id="KW-0175">Coiled coil</keyword>
<dbReference type="Proteomes" id="UP001479290">
    <property type="component" value="Unassembled WGS sequence"/>
</dbReference>
<evidence type="ECO:0000256" key="2">
    <source>
        <dbReference type="ARBA" id="ARBA00022741"/>
    </source>
</evidence>
<evidence type="ECO:0000256" key="3">
    <source>
        <dbReference type="SAM" id="Coils"/>
    </source>
</evidence>
<evidence type="ECO:0000313" key="5">
    <source>
        <dbReference type="EMBL" id="KAK9971309.1"/>
    </source>
</evidence>
<protein>
    <recommendedName>
        <fullName evidence="4">AIG1-type G domain-containing protein</fullName>
    </recommendedName>
</protein>
<name>A0AAW2AF45_CULAL</name>
<feature type="coiled-coil region" evidence="3">
    <location>
        <begin position="242"/>
        <end position="276"/>
    </location>
</feature>
<dbReference type="Pfam" id="PF04548">
    <property type="entry name" value="AIG1"/>
    <property type="match status" value="1"/>
</dbReference>
<evidence type="ECO:0000259" key="4">
    <source>
        <dbReference type="Pfam" id="PF04548"/>
    </source>
</evidence>
<dbReference type="InterPro" id="IPR006703">
    <property type="entry name" value="G_AIG1"/>
</dbReference>
<dbReference type="EMBL" id="JAWDJR010000007">
    <property type="protein sequence ID" value="KAK9971309.1"/>
    <property type="molecule type" value="Genomic_DNA"/>
</dbReference>
<reference evidence="5 6" key="1">
    <citation type="submission" date="2024-05" db="EMBL/GenBank/DDBJ databases">
        <title>A high-quality chromosomal-level genome assembly of Topmouth culter (Culter alburnus).</title>
        <authorList>
            <person name="Zhao H."/>
        </authorList>
    </citation>
    <scope>NUCLEOTIDE SEQUENCE [LARGE SCALE GENOMIC DNA]</scope>
    <source>
        <strain evidence="5">CATC2023</strain>
        <tissue evidence="5">Muscle</tissue>
    </source>
</reference>
<proteinExistence type="inferred from homology"/>